<dbReference type="Proteomes" id="UP001163603">
    <property type="component" value="Chromosome 13"/>
</dbReference>
<organism evidence="1 2">
    <name type="scientific">Pistacia integerrima</name>
    <dbReference type="NCBI Taxonomy" id="434235"/>
    <lineage>
        <taxon>Eukaryota</taxon>
        <taxon>Viridiplantae</taxon>
        <taxon>Streptophyta</taxon>
        <taxon>Embryophyta</taxon>
        <taxon>Tracheophyta</taxon>
        <taxon>Spermatophyta</taxon>
        <taxon>Magnoliopsida</taxon>
        <taxon>eudicotyledons</taxon>
        <taxon>Gunneridae</taxon>
        <taxon>Pentapetalae</taxon>
        <taxon>rosids</taxon>
        <taxon>malvids</taxon>
        <taxon>Sapindales</taxon>
        <taxon>Anacardiaceae</taxon>
        <taxon>Pistacia</taxon>
    </lineage>
</organism>
<proteinExistence type="predicted"/>
<accession>A0ACC0XD01</accession>
<evidence type="ECO:0000313" key="2">
    <source>
        <dbReference type="Proteomes" id="UP001163603"/>
    </source>
</evidence>
<keyword evidence="2" id="KW-1185">Reference proteome</keyword>
<protein>
    <submittedName>
        <fullName evidence="1">Uncharacterized protein</fullName>
    </submittedName>
</protein>
<dbReference type="EMBL" id="CM047748">
    <property type="protein sequence ID" value="KAJ0014133.1"/>
    <property type="molecule type" value="Genomic_DNA"/>
</dbReference>
<sequence length="425" mass="47373">MSSALEDWSFVHFSFQGINPFLKPLDFARAWLPGEIQLLNNRELPKGFRRALASAILECHKLEISSLGFCHVHNKLVDVHGMCENCLFSFATVNKSNTETYRLLVGKLGEDYSFGFDEEPLPQGHHNNNQSSVKHCSCCNEPWIPRGLHYLKKRNEKRSIPIRATHVESSGPDPLSHVGYTELKITSDTESEVLSDDDDADAVIHETSGPKDDLAHKCVQTEPRVITLSHESVLEKLIDPAIAPEPLIPFSQLQSDIILPIMTNLLHLLPQLDTAWRKLNWEQIGFKADPSELTELISLNDVPSSSNAGKTSIYVSIDSELINHNVPPPSNFRESLFEETGLNYHNVPPPSNSRESLVDATEESKLIFLDQVHLSSDAKRPVHVSEESKLISANDVPSSPKGRDTHPEVSKDGKVILPDDIPSNV</sequence>
<gene>
    <name evidence="1" type="ORF">Pint_20452</name>
</gene>
<name>A0ACC0XD01_9ROSI</name>
<reference evidence="2" key="1">
    <citation type="journal article" date="2023" name="G3 (Bethesda)">
        <title>Genome assembly and association tests identify interacting loci associated with vigor, precocity, and sex in interspecific pistachio rootstocks.</title>
        <authorList>
            <person name="Palmer W."/>
            <person name="Jacygrad E."/>
            <person name="Sagayaradj S."/>
            <person name="Cavanaugh K."/>
            <person name="Han R."/>
            <person name="Bertier L."/>
            <person name="Beede B."/>
            <person name="Kafkas S."/>
            <person name="Golino D."/>
            <person name="Preece J."/>
            <person name="Michelmore R."/>
        </authorList>
    </citation>
    <scope>NUCLEOTIDE SEQUENCE [LARGE SCALE GENOMIC DNA]</scope>
</reference>
<evidence type="ECO:0000313" key="1">
    <source>
        <dbReference type="EMBL" id="KAJ0014133.1"/>
    </source>
</evidence>
<comment type="caution">
    <text evidence="1">The sequence shown here is derived from an EMBL/GenBank/DDBJ whole genome shotgun (WGS) entry which is preliminary data.</text>
</comment>